<dbReference type="CDD" id="cd07067">
    <property type="entry name" value="HP_PGM_like"/>
    <property type="match status" value="1"/>
</dbReference>
<dbReference type="InterPro" id="IPR013078">
    <property type="entry name" value="His_Pase_superF_clade-1"/>
</dbReference>
<comment type="caution">
    <text evidence="2">The sequence shown here is derived from an EMBL/GenBank/DDBJ whole genome shotgun (WGS) entry which is preliminary data.</text>
</comment>
<keyword evidence="3" id="KW-1185">Reference proteome</keyword>
<dbReference type="Proteomes" id="UP000292003">
    <property type="component" value="Unassembled WGS sequence"/>
</dbReference>
<dbReference type="PANTHER" id="PTHR47623">
    <property type="entry name" value="OS09G0287300 PROTEIN"/>
    <property type="match status" value="1"/>
</dbReference>
<accession>A0A4Q7J275</accession>
<dbReference type="OrthoDB" id="9810154at2"/>
<feature type="region of interest" description="Disordered" evidence="1">
    <location>
        <begin position="1"/>
        <end position="26"/>
    </location>
</feature>
<evidence type="ECO:0000313" key="3">
    <source>
        <dbReference type="Proteomes" id="UP000292003"/>
    </source>
</evidence>
<evidence type="ECO:0000313" key="2">
    <source>
        <dbReference type="EMBL" id="RZQ60692.1"/>
    </source>
</evidence>
<dbReference type="SUPFAM" id="SSF53254">
    <property type="entry name" value="Phosphoglycerate mutase-like"/>
    <property type="match status" value="1"/>
</dbReference>
<gene>
    <name evidence="2" type="ORF">EWH70_28390</name>
</gene>
<dbReference type="AlphaFoldDB" id="A0A4Q7J275"/>
<name>A0A4Q7J275_9PSEU</name>
<organism evidence="2 3">
    <name type="scientific">Amycolatopsis suaedae</name>
    <dbReference type="NCBI Taxonomy" id="2510978"/>
    <lineage>
        <taxon>Bacteria</taxon>
        <taxon>Bacillati</taxon>
        <taxon>Actinomycetota</taxon>
        <taxon>Actinomycetes</taxon>
        <taxon>Pseudonocardiales</taxon>
        <taxon>Pseudonocardiaceae</taxon>
        <taxon>Amycolatopsis</taxon>
    </lineage>
</organism>
<dbReference type="EMBL" id="SFCC01000016">
    <property type="protein sequence ID" value="RZQ60692.1"/>
    <property type="molecule type" value="Genomic_DNA"/>
</dbReference>
<protein>
    <submittedName>
        <fullName evidence="2">Histidine phosphatase family protein</fullName>
    </submittedName>
</protein>
<reference evidence="2 3" key="1">
    <citation type="submission" date="2019-02" db="EMBL/GenBank/DDBJ databases">
        <title>Draft genome sequence of Amycolatopsis sp. 8-3EHSu isolated from roots of Suaeda maritima.</title>
        <authorList>
            <person name="Duangmal K."/>
            <person name="Chantavorakit T."/>
        </authorList>
    </citation>
    <scope>NUCLEOTIDE SEQUENCE [LARGE SCALE GENOMIC DNA]</scope>
    <source>
        <strain evidence="2 3">8-3EHSu</strain>
    </source>
</reference>
<dbReference type="Pfam" id="PF00300">
    <property type="entry name" value="His_Phos_1"/>
    <property type="match status" value="1"/>
</dbReference>
<dbReference type="Gene3D" id="3.40.50.1240">
    <property type="entry name" value="Phosphoglycerate mutase-like"/>
    <property type="match status" value="1"/>
</dbReference>
<sequence length="152" mass="16164">MRHAKSAWPDGVADLERPLNDRGRRDAPAAGRWLRESGLVPDHVLCSPALRTRQTLALTGAEWETMPPVIEDDRLYGESLPGMLAAVRTAPPTARTVLLVGHNPDVTTLVVALAGEPVSFRTATLAVLDSTAGWAAADSGWGALRTAHTARG</sequence>
<evidence type="ECO:0000256" key="1">
    <source>
        <dbReference type="SAM" id="MobiDB-lite"/>
    </source>
</evidence>
<dbReference type="PANTHER" id="PTHR47623:SF1">
    <property type="entry name" value="OS09G0287300 PROTEIN"/>
    <property type="match status" value="1"/>
</dbReference>
<proteinExistence type="predicted"/>
<dbReference type="InterPro" id="IPR029033">
    <property type="entry name" value="His_PPase_superfam"/>
</dbReference>
<feature type="compositionally biased region" description="Basic and acidic residues" evidence="1">
    <location>
        <begin position="14"/>
        <end position="26"/>
    </location>
</feature>